<dbReference type="Proteomes" id="UP000193642">
    <property type="component" value="Unassembled WGS sequence"/>
</dbReference>
<keyword evidence="4" id="KW-0238">DNA-binding</keyword>
<dbReference type="InterPro" id="IPR000164">
    <property type="entry name" value="Histone_H3/CENP-A"/>
</dbReference>
<dbReference type="InterPro" id="IPR009072">
    <property type="entry name" value="Histone-fold"/>
</dbReference>
<dbReference type="EMBL" id="MCGO01000023">
    <property type="protein sequence ID" value="ORY44056.1"/>
    <property type="molecule type" value="Genomic_DNA"/>
</dbReference>
<evidence type="ECO:0000256" key="1">
    <source>
        <dbReference type="ARBA" id="ARBA00004286"/>
    </source>
</evidence>
<dbReference type="Gene3D" id="1.10.20.10">
    <property type="entry name" value="Histone, subunit A"/>
    <property type="match status" value="1"/>
</dbReference>
<gene>
    <name evidence="6" type="ORF">BCR33DRAFT_818318</name>
</gene>
<dbReference type="SMART" id="SM00428">
    <property type="entry name" value="H3"/>
    <property type="match status" value="1"/>
</dbReference>
<dbReference type="InterPro" id="IPR007125">
    <property type="entry name" value="H2A/H2B/H3"/>
</dbReference>
<organism evidence="6 7">
    <name type="scientific">Rhizoclosmatium globosum</name>
    <dbReference type="NCBI Taxonomy" id="329046"/>
    <lineage>
        <taxon>Eukaryota</taxon>
        <taxon>Fungi</taxon>
        <taxon>Fungi incertae sedis</taxon>
        <taxon>Chytridiomycota</taxon>
        <taxon>Chytridiomycota incertae sedis</taxon>
        <taxon>Chytridiomycetes</taxon>
        <taxon>Chytridiales</taxon>
        <taxon>Chytriomycetaceae</taxon>
        <taxon>Rhizoclosmatium</taxon>
    </lineage>
</organism>
<protein>
    <submittedName>
        <fullName evidence="6">Histone H3 (Aa 1-58)</fullName>
    </submittedName>
</protein>
<dbReference type="Pfam" id="PF00125">
    <property type="entry name" value="Histone"/>
    <property type="match status" value="1"/>
</dbReference>
<dbReference type="OrthoDB" id="842664at2759"/>
<keyword evidence="4" id="KW-0544">Nucleosome core</keyword>
<evidence type="ECO:0000313" key="6">
    <source>
        <dbReference type="EMBL" id="ORY44056.1"/>
    </source>
</evidence>
<dbReference type="GO" id="GO:0046982">
    <property type="term" value="F:protein heterodimerization activity"/>
    <property type="evidence" value="ECO:0007669"/>
    <property type="project" value="InterPro"/>
</dbReference>
<evidence type="ECO:0000313" key="7">
    <source>
        <dbReference type="Proteomes" id="UP000193642"/>
    </source>
</evidence>
<comment type="subcellular location">
    <subcellularLocation>
        <location evidence="1">Chromosome</location>
    </subcellularLocation>
</comment>
<evidence type="ECO:0000256" key="4">
    <source>
        <dbReference type="ARBA" id="ARBA00023269"/>
    </source>
</evidence>
<accession>A0A1Y2CAU2</accession>
<evidence type="ECO:0000256" key="2">
    <source>
        <dbReference type="ARBA" id="ARBA00010343"/>
    </source>
</evidence>
<dbReference type="SUPFAM" id="SSF47113">
    <property type="entry name" value="Histone-fold"/>
    <property type="match status" value="1"/>
</dbReference>
<evidence type="ECO:0000259" key="5">
    <source>
        <dbReference type="Pfam" id="PF00125"/>
    </source>
</evidence>
<dbReference type="AlphaFoldDB" id="A0A1Y2CAU2"/>
<evidence type="ECO:0000256" key="3">
    <source>
        <dbReference type="ARBA" id="ARBA00022454"/>
    </source>
</evidence>
<name>A0A1Y2CAU2_9FUNG</name>
<dbReference type="GO" id="GO:0003677">
    <property type="term" value="F:DNA binding"/>
    <property type="evidence" value="ECO:0007669"/>
    <property type="project" value="InterPro"/>
</dbReference>
<dbReference type="GO" id="GO:0000786">
    <property type="term" value="C:nucleosome"/>
    <property type="evidence" value="ECO:0007669"/>
    <property type="project" value="UniProtKB-KW"/>
</dbReference>
<keyword evidence="7" id="KW-1185">Reference proteome</keyword>
<reference evidence="6 7" key="1">
    <citation type="submission" date="2016-07" db="EMBL/GenBank/DDBJ databases">
        <title>Pervasive Adenine N6-methylation of Active Genes in Fungi.</title>
        <authorList>
            <consortium name="DOE Joint Genome Institute"/>
            <person name="Mondo S.J."/>
            <person name="Dannebaum R.O."/>
            <person name="Kuo R.C."/>
            <person name="Labutti K."/>
            <person name="Haridas S."/>
            <person name="Kuo A."/>
            <person name="Salamov A."/>
            <person name="Ahrendt S.R."/>
            <person name="Lipzen A."/>
            <person name="Sullivan W."/>
            <person name="Andreopoulos W.B."/>
            <person name="Clum A."/>
            <person name="Lindquist E."/>
            <person name="Daum C."/>
            <person name="Ramamoorthy G.K."/>
            <person name="Gryganskyi A."/>
            <person name="Culley D."/>
            <person name="Magnuson J.K."/>
            <person name="James T.Y."/>
            <person name="O'Malley M.A."/>
            <person name="Stajich J.E."/>
            <person name="Spatafora J.W."/>
            <person name="Visel A."/>
            <person name="Grigoriev I.V."/>
        </authorList>
    </citation>
    <scope>NUCLEOTIDE SEQUENCE [LARGE SCALE GENOMIC DNA]</scope>
    <source>
        <strain evidence="6 7">JEL800</strain>
    </source>
</reference>
<proteinExistence type="inferred from homology"/>
<comment type="similarity">
    <text evidence="2">Belongs to the histone H3 family.</text>
</comment>
<keyword evidence="3" id="KW-0158">Chromosome</keyword>
<dbReference type="PRINTS" id="PR00622">
    <property type="entry name" value="HISTONEH3"/>
</dbReference>
<dbReference type="PANTHER" id="PTHR11426">
    <property type="entry name" value="HISTONE H3"/>
    <property type="match status" value="1"/>
</dbReference>
<comment type="caution">
    <text evidence="6">The sequence shown here is derived from an EMBL/GenBank/DDBJ whole genome shotgun (WGS) entry which is preliminary data.</text>
</comment>
<sequence>MNESTSLPPGTSVRFQRNAFTVLQECTEAYMTCFFEDANLLAIHAKRVTLMRQDIQLLCRLRHEM</sequence>
<dbReference type="GO" id="GO:0030527">
    <property type="term" value="F:structural constituent of chromatin"/>
    <property type="evidence" value="ECO:0007669"/>
    <property type="project" value="InterPro"/>
</dbReference>
<feature type="domain" description="Core Histone H2A/H2B/H3" evidence="5">
    <location>
        <begin position="11"/>
        <end position="61"/>
    </location>
</feature>